<evidence type="ECO:0000259" key="10">
    <source>
        <dbReference type="PROSITE" id="PS51004"/>
    </source>
</evidence>
<dbReference type="Pfam" id="PF01437">
    <property type="entry name" value="PSI"/>
    <property type="match status" value="1"/>
</dbReference>
<evidence type="ECO:0000256" key="6">
    <source>
        <dbReference type="ARBA" id="ARBA00023157"/>
    </source>
</evidence>
<dbReference type="VEuPathDB" id="HostDB:LOC118668819"/>
<keyword evidence="12" id="KW-1185">Reference proteome</keyword>
<accession>A0A7J7U673</accession>
<dbReference type="InterPro" id="IPR016201">
    <property type="entry name" value="PSI"/>
</dbReference>
<evidence type="ECO:0000256" key="8">
    <source>
        <dbReference type="PROSITE-ProRule" id="PRU00352"/>
    </source>
</evidence>
<evidence type="ECO:0000256" key="4">
    <source>
        <dbReference type="ARBA" id="ARBA00022902"/>
    </source>
</evidence>
<evidence type="ECO:0000256" key="1">
    <source>
        <dbReference type="ARBA" id="ARBA00004370"/>
    </source>
</evidence>
<gene>
    <name evidence="11" type="ORF">mMyoMyo1_017238</name>
</gene>
<dbReference type="InterPro" id="IPR045791">
    <property type="entry name" value="Sema4F_C"/>
</dbReference>
<dbReference type="GO" id="GO:0007411">
    <property type="term" value="P:axon guidance"/>
    <property type="evidence" value="ECO:0007669"/>
    <property type="project" value="TreeGrafter"/>
</dbReference>
<dbReference type="PROSITE" id="PS51004">
    <property type="entry name" value="SEMA"/>
    <property type="match status" value="1"/>
</dbReference>
<name>A0A7J7U673_MYOMY</name>
<dbReference type="Pfam" id="PF19428">
    <property type="entry name" value="Sema4F_C"/>
    <property type="match status" value="1"/>
</dbReference>
<evidence type="ECO:0000313" key="11">
    <source>
        <dbReference type="EMBL" id="KAF6308427.1"/>
    </source>
</evidence>
<dbReference type="SMART" id="SM00423">
    <property type="entry name" value="PSI"/>
    <property type="match status" value="1"/>
</dbReference>
<dbReference type="EMBL" id="JABWUV010000014">
    <property type="protein sequence ID" value="KAF6308427.1"/>
    <property type="molecule type" value="Genomic_DNA"/>
</dbReference>
<dbReference type="Gene3D" id="2.130.10.10">
    <property type="entry name" value="YVTN repeat-like/Quinoprotein amine dehydrogenase"/>
    <property type="match status" value="1"/>
</dbReference>
<reference evidence="11 12" key="1">
    <citation type="journal article" date="2020" name="Nature">
        <title>Six reference-quality genomes reveal evolution of bat adaptations.</title>
        <authorList>
            <person name="Jebb D."/>
            <person name="Huang Z."/>
            <person name="Pippel M."/>
            <person name="Hughes G.M."/>
            <person name="Lavrichenko K."/>
            <person name="Devanna P."/>
            <person name="Winkler S."/>
            <person name="Jermiin L.S."/>
            <person name="Skirmuntt E.C."/>
            <person name="Katzourakis A."/>
            <person name="Burkitt-Gray L."/>
            <person name="Ray D.A."/>
            <person name="Sullivan K.A.M."/>
            <person name="Roscito J.G."/>
            <person name="Kirilenko B.M."/>
            <person name="Davalos L.M."/>
            <person name="Corthals A.P."/>
            <person name="Power M.L."/>
            <person name="Jones G."/>
            <person name="Ransome R.D."/>
            <person name="Dechmann D.K.N."/>
            <person name="Locatelli A.G."/>
            <person name="Puechmaille S.J."/>
            <person name="Fedrigo O."/>
            <person name="Jarvis E.D."/>
            <person name="Hiller M."/>
            <person name="Vernes S.C."/>
            <person name="Myers E.W."/>
            <person name="Teeling E.C."/>
        </authorList>
    </citation>
    <scope>NUCLEOTIDE SEQUENCE [LARGE SCALE GENOMIC DNA]</scope>
    <source>
        <strain evidence="11">MMyoMyo1</strain>
        <tissue evidence="11">Flight muscle</tissue>
    </source>
</reference>
<dbReference type="GO" id="GO:0045499">
    <property type="term" value="F:chemorepellent activity"/>
    <property type="evidence" value="ECO:0007669"/>
    <property type="project" value="TreeGrafter"/>
</dbReference>
<keyword evidence="6" id="KW-1015">Disulfide bond</keyword>
<evidence type="ECO:0000256" key="2">
    <source>
        <dbReference type="ARBA" id="ARBA00022473"/>
    </source>
</evidence>
<dbReference type="InterPro" id="IPR027231">
    <property type="entry name" value="Semaphorin"/>
</dbReference>
<keyword evidence="4" id="KW-0524">Neurogenesis</keyword>
<dbReference type="Gene3D" id="3.30.1680.10">
    <property type="entry name" value="ligand-binding face of the semaphorins, domain 2"/>
    <property type="match status" value="1"/>
</dbReference>
<sequence length="395" mass="42915">MPSLSAPPRPGSHFPLLLLAVLSGPVCGLVPRSVPRTSLPVSEADTYLTRFSVPQTYNYSVLLVDPASHTLYVGARDTIFALSLPFSGERPRRIDWMVPEAHRQNCREKGKKEDECHNFVQILAIANASHLLTCGTFAFDPKCGVIAVSSFQQVERIESGRGKCPFGPAQRSAAVMAEDGHLHRAVRIGAKLSILEDLALFPEPQPVENMKLYQSWLLVGSRTEVTQVNTTNCGRLQSCSECILAQDPVCAWSFRLYACVAHADEHGGLVQDIESADVSSLCPKEPGEHPVVFEVLVATAAHVVLPCSPSSAWASCVWHQPSGVTAFTPRKEGLEVVVTPGAMGAYSCECQEGGATRVVAAYTLTLEAELYAYLKTLSTLTKLKDFFQLHGSHLL</sequence>
<evidence type="ECO:0000256" key="3">
    <source>
        <dbReference type="ARBA" id="ARBA00022782"/>
    </source>
</evidence>
<evidence type="ECO:0000256" key="5">
    <source>
        <dbReference type="ARBA" id="ARBA00023136"/>
    </source>
</evidence>
<dbReference type="PANTHER" id="PTHR11036:SF72">
    <property type="entry name" value="SEMAPHORIN-4F"/>
    <property type="match status" value="1"/>
</dbReference>
<feature type="signal peptide" evidence="9">
    <location>
        <begin position="1"/>
        <end position="28"/>
    </location>
</feature>
<keyword evidence="2" id="KW-0217">Developmental protein</keyword>
<dbReference type="Proteomes" id="UP000527355">
    <property type="component" value="Unassembled WGS sequence"/>
</dbReference>
<dbReference type="InterPro" id="IPR002165">
    <property type="entry name" value="Plexin_repeat"/>
</dbReference>
<dbReference type="GO" id="GO:0030335">
    <property type="term" value="P:positive regulation of cell migration"/>
    <property type="evidence" value="ECO:0007669"/>
    <property type="project" value="TreeGrafter"/>
</dbReference>
<dbReference type="PANTHER" id="PTHR11036">
    <property type="entry name" value="SEMAPHORIN"/>
    <property type="match status" value="1"/>
</dbReference>
<dbReference type="VEuPathDB" id="HostDB:LOC118668818"/>
<evidence type="ECO:0000256" key="7">
    <source>
        <dbReference type="ARBA" id="ARBA00023180"/>
    </source>
</evidence>
<dbReference type="SUPFAM" id="SSF103575">
    <property type="entry name" value="Plexin repeat"/>
    <property type="match status" value="1"/>
</dbReference>
<comment type="caution">
    <text evidence="11">The sequence shown here is derived from an EMBL/GenBank/DDBJ whole genome shotgun (WGS) entry which is preliminary data.</text>
</comment>
<dbReference type="InterPro" id="IPR036352">
    <property type="entry name" value="Semap_dom_sf"/>
</dbReference>
<keyword evidence="7" id="KW-0325">Glycoprotein</keyword>
<dbReference type="SUPFAM" id="SSF101912">
    <property type="entry name" value="Sema domain"/>
    <property type="match status" value="2"/>
</dbReference>
<proteinExistence type="predicted"/>
<dbReference type="InterPro" id="IPR001627">
    <property type="entry name" value="Semap_dom"/>
</dbReference>
<dbReference type="GO" id="GO:0071526">
    <property type="term" value="P:semaphorin-plexin signaling pathway"/>
    <property type="evidence" value="ECO:0007669"/>
    <property type="project" value="TreeGrafter"/>
</dbReference>
<comment type="subcellular location">
    <subcellularLocation>
        <location evidence="1">Membrane</location>
    </subcellularLocation>
</comment>
<dbReference type="GO" id="GO:0001755">
    <property type="term" value="P:neural crest cell migration"/>
    <property type="evidence" value="ECO:0007669"/>
    <property type="project" value="TreeGrafter"/>
</dbReference>
<keyword evidence="5" id="KW-0472">Membrane</keyword>
<comment type="caution">
    <text evidence="8">Lacks conserved residue(s) required for the propagation of feature annotation.</text>
</comment>
<dbReference type="FunFam" id="3.30.1680.10:FF:000010">
    <property type="entry name" value="semaphorin-4F isoform X1"/>
    <property type="match status" value="1"/>
</dbReference>
<dbReference type="GO" id="GO:0030215">
    <property type="term" value="F:semaphorin receptor binding"/>
    <property type="evidence" value="ECO:0007669"/>
    <property type="project" value="InterPro"/>
</dbReference>
<keyword evidence="3" id="KW-0221">Differentiation</keyword>
<keyword evidence="9" id="KW-0732">Signal</keyword>
<protein>
    <submittedName>
        <fullName evidence="11">Ssemaphorin 4F</fullName>
    </submittedName>
</protein>
<dbReference type="AlphaFoldDB" id="A0A7J7U673"/>
<dbReference type="InterPro" id="IPR015943">
    <property type="entry name" value="WD40/YVTN_repeat-like_dom_sf"/>
</dbReference>
<evidence type="ECO:0000313" key="12">
    <source>
        <dbReference type="Proteomes" id="UP000527355"/>
    </source>
</evidence>
<dbReference type="SMART" id="SM00630">
    <property type="entry name" value="Sema"/>
    <property type="match status" value="1"/>
</dbReference>
<feature type="chain" id="PRO_5029615016" evidence="9">
    <location>
        <begin position="29"/>
        <end position="395"/>
    </location>
</feature>
<feature type="domain" description="Sema" evidence="10">
    <location>
        <begin position="36"/>
        <end position="186"/>
    </location>
</feature>
<organism evidence="11 12">
    <name type="scientific">Myotis myotis</name>
    <name type="common">Greater mouse-eared bat</name>
    <name type="synonym">Vespertilio myotis</name>
    <dbReference type="NCBI Taxonomy" id="51298"/>
    <lineage>
        <taxon>Eukaryota</taxon>
        <taxon>Metazoa</taxon>
        <taxon>Chordata</taxon>
        <taxon>Craniata</taxon>
        <taxon>Vertebrata</taxon>
        <taxon>Euteleostomi</taxon>
        <taxon>Mammalia</taxon>
        <taxon>Eutheria</taxon>
        <taxon>Laurasiatheria</taxon>
        <taxon>Chiroptera</taxon>
        <taxon>Yangochiroptera</taxon>
        <taxon>Vespertilionidae</taxon>
        <taxon>Myotis</taxon>
    </lineage>
</organism>
<evidence type="ECO:0000256" key="9">
    <source>
        <dbReference type="SAM" id="SignalP"/>
    </source>
</evidence>
<dbReference type="GO" id="GO:0005886">
    <property type="term" value="C:plasma membrane"/>
    <property type="evidence" value="ECO:0007669"/>
    <property type="project" value="TreeGrafter"/>
</dbReference>